<dbReference type="Proteomes" id="UP000298327">
    <property type="component" value="Unassembled WGS sequence"/>
</dbReference>
<accession>A0A4Y9YUR0</accession>
<reference evidence="3 4" key="1">
    <citation type="submission" date="2019-02" db="EMBL/GenBank/DDBJ databases">
        <title>Genome sequencing of the rare red list fungi Dentipellis fragilis.</title>
        <authorList>
            <person name="Buettner E."/>
            <person name="Kellner H."/>
        </authorList>
    </citation>
    <scope>NUCLEOTIDE SEQUENCE [LARGE SCALE GENOMIC DNA]</scope>
    <source>
        <strain evidence="3 4">DSM 105465</strain>
    </source>
</reference>
<dbReference type="AlphaFoldDB" id="A0A4Y9YUR0"/>
<dbReference type="PROSITE" id="PS50053">
    <property type="entry name" value="UBIQUITIN_2"/>
    <property type="match status" value="1"/>
</dbReference>
<dbReference type="Gene3D" id="3.10.20.90">
    <property type="entry name" value="Phosphatidylinositol 3-kinase Catalytic Subunit, Chain A, domain 1"/>
    <property type="match status" value="1"/>
</dbReference>
<proteinExistence type="predicted"/>
<dbReference type="InterPro" id="IPR022617">
    <property type="entry name" value="Rad60/SUMO-like_dom"/>
</dbReference>
<dbReference type="CDD" id="cd16116">
    <property type="entry name" value="Ubl_Smt3_like"/>
    <property type="match status" value="1"/>
</dbReference>
<gene>
    <name evidence="3" type="ORF">EVG20_g4980</name>
</gene>
<evidence type="ECO:0000256" key="1">
    <source>
        <dbReference type="SAM" id="MobiDB-lite"/>
    </source>
</evidence>
<dbReference type="InterPro" id="IPR000626">
    <property type="entry name" value="Ubiquitin-like_dom"/>
</dbReference>
<feature type="region of interest" description="Disordered" evidence="1">
    <location>
        <begin position="1"/>
        <end position="21"/>
    </location>
</feature>
<evidence type="ECO:0000313" key="4">
    <source>
        <dbReference type="Proteomes" id="UP000298327"/>
    </source>
</evidence>
<feature type="domain" description="Ubiquitin-like" evidence="2">
    <location>
        <begin position="19"/>
        <end position="94"/>
    </location>
</feature>
<dbReference type="Pfam" id="PF11976">
    <property type="entry name" value="Rad60-SLD"/>
    <property type="match status" value="1"/>
</dbReference>
<name>A0A4Y9YUR0_9AGAM</name>
<evidence type="ECO:0000313" key="3">
    <source>
        <dbReference type="EMBL" id="TFY66115.1"/>
    </source>
</evidence>
<keyword evidence="4" id="KW-1185">Reference proteome</keyword>
<comment type="caution">
    <text evidence="3">The sequence shown here is derived from an EMBL/GenBank/DDBJ whole genome shotgun (WGS) entry which is preliminary data.</text>
</comment>
<dbReference type="SUPFAM" id="SSF54236">
    <property type="entry name" value="Ubiquitin-like"/>
    <property type="match status" value="1"/>
</dbReference>
<evidence type="ECO:0000259" key="2">
    <source>
        <dbReference type="PROSITE" id="PS50053"/>
    </source>
</evidence>
<feature type="compositionally biased region" description="Basic and acidic residues" evidence="1">
    <location>
        <begin position="1"/>
        <end position="17"/>
    </location>
</feature>
<dbReference type="SMART" id="SM00213">
    <property type="entry name" value="UBQ"/>
    <property type="match status" value="1"/>
</dbReference>
<dbReference type="OrthoDB" id="442921at2759"/>
<dbReference type="FunFam" id="3.10.20.90:FF:000202">
    <property type="entry name" value="Small ubiquitin-related modifier I"/>
    <property type="match status" value="1"/>
</dbReference>
<dbReference type="PANTHER" id="PTHR10562">
    <property type="entry name" value="SMALL UBIQUITIN-RELATED MODIFIER"/>
    <property type="match status" value="1"/>
</dbReference>
<organism evidence="3 4">
    <name type="scientific">Dentipellis fragilis</name>
    <dbReference type="NCBI Taxonomy" id="205917"/>
    <lineage>
        <taxon>Eukaryota</taxon>
        <taxon>Fungi</taxon>
        <taxon>Dikarya</taxon>
        <taxon>Basidiomycota</taxon>
        <taxon>Agaricomycotina</taxon>
        <taxon>Agaricomycetes</taxon>
        <taxon>Russulales</taxon>
        <taxon>Hericiaceae</taxon>
        <taxon>Dentipellis</taxon>
    </lineage>
</organism>
<dbReference type="STRING" id="205917.A0A4Y9YUR0"/>
<dbReference type="InterPro" id="IPR029071">
    <property type="entry name" value="Ubiquitin-like_domsf"/>
</dbReference>
<dbReference type="EMBL" id="SEOQ01000277">
    <property type="protein sequence ID" value="TFY66115.1"/>
    <property type="molecule type" value="Genomic_DNA"/>
</dbReference>
<protein>
    <recommendedName>
        <fullName evidence="2">Ubiquitin-like domain-containing protein</fullName>
    </recommendedName>
</protein>
<sequence>MSEEEHQSTQQDVKSEDNAPINVKVVSSGGEEVFFKIKRNTKLSKLQGAYANKVGKDVGSIRFLYDGSRINDDDTPASLDMDDNDTIDVMARARAISIRGPQTRAGDGLHRVGLMSVSTSAFGISHVGYVKALSSVLDVQMRSPSASLLGAFSAKFKAKDGQSDPAPKYGHIRRIIQRKATAVTRAA</sequence>